<organism evidence="4 5">
    <name type="scientific">Petrachloros mirabilis ULC683</name>
    <dbReference type="NCBI Taxonomy" id="2781853"/>
    <lineage>
        <taxon>Bacteria</taxon>
        <taxon>Bacillati</taxon>
        <taxon>Cyanobacteriota</taxon>
        <taxon>Cyanophyceae</taxon>
        <taxon>Synechococcales</taxon>
        <taxon>Petrachlorosaceae</taxon>
        <taxon>Petrachloros</taxon>
        <taxon>Petrachloros mirabilis</taxon>
    </lineage>
</organism>
<dbReference type="Pfam" id="PF01520">
    <property type="entry name" value="Amidase_3"/>
    <property type="match status" value="1"/>
</dbReference>
<dbReference type="SMART" id="SM00646">
    <property type="entry name" value="Ami_3"/>
    <property type="match status" value="1"/>
</dbReference>
<dbReference type="InterPro" id="IPR021731">
    <property type="entry name" value="AMIN_dom"/>
</dbReference>
<evidence type="ECO:0000313" key="4">
    <source>
        <dbReference type="EMBL" id="NCJ07555.1"/>
    </source>
</evidence>
<dbReference type="AlphaFoldDB" id="A0A8K2A8X8"/>
<dbReference type="Gene3D" id="3.40.630.40">
    <property type="entry name" value="Zn-dependent exopeptidases"/>
    <property type="match status" value="1"/>
</dbReference>
<dbReference type="PANTHER" id="PTHR30404:SF0">
    <property type="entry name" value="N-ACETYLMURAMOYL-L-ALANINE AMIDASE AMIC"/>
    <property type="match status" value="1"/>
</dbReference>
<reference evidence="4" key="1">
    <citation type="submission" date="2019-12" db="EMBL/GenBank/DDBJ databases">
        <title>High-Quality draft genome sequences of three cyanobacteria isolated from the limestone walls of the Old Cathedral of Coimbra.</title>
        <authorList>
            <person name="Tiago I."/>
            <person name="Soares F."/>
            <person name="Portugal A."/>
        </authorList>
    </citation>
    <scope>NUCLEOTIDE SEQUENCE [LARGE SCALE GENOMIC DNA]</scope>
    <source>
        <strain evidence="4">C</strain>
    </source>
</reference>
<dbReference type="RefSeq" id="WP_161826035.1">
    <property type="nucleotide sequence ID" value="NZ_WVIC01000028.1"/>
</dbReference>
<evidence type="ECO:0000259" key="3">
    <source>
        <dbReference type="SMART" id="SM00646"/>
    </source>
</evidence>
<evidence type="ECO:0000313" key="5">
    <source>
        <dbReference type="Proteomes" id="UP000607397"/>
    </source>
</evidence>
<dbReference type="GO" id="GO:0009253">
    <property type="term" value="P:peptidoglycan catabolic process"/>
    <property type="evidence" value="ECO:0007669"/>
    <property type="project" value="InterPro"/>
</dbReference>
<dbReference type="GO" id="GO:0030288">
    <property type="term" value="C:outer membrane-bounded periplasmic space"/>
    <property type="evidence" value="ECO:0007669"/>
    <property type="project" value="TreeGrafter"/>
</dbReference>
<dbReference type="InterPro" id="IPR050695">
    <property type="entry name" value="N-acetylmuramoyl_amidase_3"/>
</dbReference>
<dbReference type="Proteomes" id="UP000607397">
    <property type="component" value="Unassembled WGS sequence"/>
</dbReference>
<keyword evidence="5" id="KW-1185">Reference proteome</keyword>
<evidence type="ECO:0000256" key="2">
    <source>
        <dbReference type="SAM" id="MobiDB-lite"/>
    </source>
</evidence>
<dbReference type="SUPFAM" id="SSF53187">
    <property type="entry name" value="Zn-dependent exopeptidases"/>
    <property type="match status" value="1"/>
</dbReference>
<gene>
    <name evidence="4" type="ORF">GS597_13755</name>
</gene>
<dbReference type="InterPro" id="IPR002508">
    <property type="entry name" value="MurNAc-LAA_cat"/>
</dbReference>
<dbReference type="PANTHER" id="PTHR30404">
    <property type="entry name" value="N-ACETYLMURAMOYL-L-ALANINE AMIDASE"/>
    <property type="match status" value="1"/>
</dbReference>
<accession>A0A8K2A8X8</accession>
<dbReference type="Pfam" id="PF11741">
    <property type="entry name" value="AMIN"/>
    <property type="match status" value="1"/>
</dbReference>
<evidence type="ECO:0000256" key="1">
    <source>
        <dbReference type="ARBA" id="ARBA00022801"/>
    </source>
</evidence>
<dbReference type="EMBL" id="WVIC01000028">
    <property type="protein sequence ID" value="NCJ07555.1"/>
    <property type="molecule type" value="Genomic_DNA"/>
</dbReference>
<name>A0A8K2A8X8_9CYAN</name>
<feature type="domain" description="MurNAc-LAA" evidence="3">
    <location>
        <begin position="498"/>
        <end position="610"/>
    </location>
</feature>
<protein>
    <submittedName>
        <fullName evidence="4">AMIN domain-containing protein</fullName>
    </submittedName>
</protein>
<keyword evidence="1" id="KW-0378">Hydrolase</keyword>
<dbReference type="CDD" id="cd02696">
    <property type="entry name" value="MurNAc-LAA"/>
    <property type="match status" value="1"/>
</dbReference>
<dbReference type="Gene3D" id="2.60.40.3500">
    <property type="match status" value="1"/>
</dbReference>
<dbReference type="GO" id="GO:0008745">
    <property type="term" value="F:N-acetylmuramoyl-L-alanine amidase activity"/>
    <property type="evidence" value="ECO:0007669"/>
    <property type="project" value="InterPro"/>
</dbReference>
<feature type="compositionally biased region" description="Low complexity" evidence="2">
    <location>
        <begin position="144"/>
        <end position="160"/>
    </location>
</feature>
<feature type="region of interest" description="Disordered" evidence="2">
    <location>
        <begin position="144"/>
        <end position="170"/>
    </location>
</feature>
<sequence>MRQYHGLQIPVRWGQVIATGGLTLSLFAWLAGIAPAAAASLEFWQFNRNQNALEFRTDIDVRPRVQLIPDPTRLVVDLPGIVLGRPAINQTIGTAIRSVRVGQFDPQTTRIVVELAPDYTVDPQQVKVEGQSPSQWSITLPTPQRVQVTSQSSTPVSRPTATPVSRTTPAPSAFAGLSDILVTADGLFLPTRGRTPTVKVNRSRDRRTITLELQGVPLADTLHQKKFQPQFHGIEEISVARTSSSQTQVQLRVDRNSPDWNATVSGLGGVVLLPQGGSAATRGNRPNGTVSLVAGGSPQGTTMLAQGSRVATINSIDLGGSQLLIRANQPISFTTGWERSAYRITLRSAQLAPGLQPPRVGSGSPFSRVEIRSVDAQTVNILATPTTGVRITGVQRLDAQSVVVNLARVGGTANIPTPSTPSSAPVMSPGSQPMGRRVVVIDPGHGGPDPGAVGIGGLRETDVVLPISLEVARLLQQQGVQVHLTRQSEVNVELQPRVSLAERTNANVFVSIHANAISMSRPDVNGLETYHAPGSTTGNRLAQAIHNSILRRLNIRDRGVRSARFYVLRQTSMPAVLVETGFVTGAEDAPRLRDPNWQRQMAAAIAQGILDYMASN</sequence>
<comment type="caution">
    <text evidence="4">The sequence shown here is derived from an EMBL/GenBank/DDBJ whole genome shotgun (WGS) entry which is preliminary data.</text>
</comment>
<proteinExistence type="predicted"/>